<dbReference type="Proteomes" id="UP000789396">
    <property type="component" value="Unassembled WGS sequence"/>
</dbReference>
<evidence type="ECO:0000313" key="2">
    <source>
        <dbReference type="Proteomes" id="UP000789396"/>
    </source>
</evidence>
<protein>
    <submittedName>
        <fullName evidence="1">4297_t:CDS:1</fullName>
    </submittedName>
</protein>
<keyword evidence="2" id="KW-1185">Reference proteome</keyword>
<dbReference type="OrthoDB" id="416585at2759"/>
<dbReference type="AlphaFoldDB" id="A0A9N9KEG4"/>
<gene>
    <name evidence="1" type="ORF">RFULGI_LOCUS19892</name>
</gene>
<feature type="non-terminal residue" evidence="1">
    <location>
        <position position="67"/>
    </location>
</feature>
<reference evidence="1" key="1">
    <citation type="submission" date="2021-06" db="EMBL/GenBank/DDBJ databases">
        <authorList>
            <person name="Kallberg Y."/>
            <person name="Tangrot J."/>
            <person name="Rosling A."/>
        </authorList>
    </citation>
    <scope>NUCLEOTIDE SEQUENCE</scope>
    <source>
        <strain evidence="1">IN212</strain>
    </source>
</reference>
<feature type="non-terminal residue" evidence="1">
    <location>
        <position position="1"/>
    </location>
</feature>
<evidence type="ECO:0000313" key="1">
    <source>
        <dbReference type="EMBL" id="CAG8824120.1"/>
    </source>
</evidence>
<dbReference type="EMBL" id="CAJVPZ010104886">
    <property type="protein sequence ID" value="CAG8824120.1"/>
    <property type="molecule type" value="Genomic_DNA"/>
</dbReference>
<sequence>SERQAEEFIDNYQERQALKEDFIAAHPNYGASLWCISPHNSIRRFCQLLVPSSYGKRIQGVPPSPTW</sequence>
<accession>A0A9N9KEG4</accession>
<comment type="caution">
    <text evidence="1">The sequence shown here is derived from an EMBL/GenBank/DDBJ whole genome shotgun (WGS) entry which is preliminary data.</text>
</comment>
<organism evidence="1 2">
    <name type="scientific">Racocetra fulgida</name>
    <dbReference type="NCBI Taxonomy" id="60492"/>
    <lineage>
        <taxon>Eukaryota</taxon>
        <taxon>Fungi</taxon>
        <taxon>Fungi incertae sedis</taxon>
        <taxon>Mucoromycota</taxon>
        <taxon>Glomeromycotina</taxon>
        <taxon>Glomeromycetes</taxon>
        <taxon>Diversisporales</taxon>
        <taxon>Gigasporaceae</taxon>
        <taxon>Racocetra</taxon>
    </lineage>
</organism>
<name>A0A9N9KEG4_9GLOM</name>
<proteinExistence type="predicted"/>